<dbReference type="AlphaFoldDB" id="A0A9N9P5Z2"/>
<sequence>MPKDDPAEVVACETKKGRKRIRAKAPSSSHKKTASAQTPTSIRKSS</sequence>
<organism evidence="2 3">
    <name type="scientific">Dentiscutata erythropus</name>
    <dbReference type="NCBI Taxonomy" id="1348616"/>
    <lineage>
        <taxon>Eukaryota</taxon>
        <taxon>Fungi</taxon>
        <taxon>Fungi incertae sedis</taxon>
        <taxon>Mucoromycota</taxon>
        <taxon>Glomeromycotina</taxon>
        <taxon>Glomeromycetes</taxon>
        <taxon>Diversisporales</taxon>
        <taxon>Gigasporaceae</taxon>
        <taxon>Dentiscutata</taxon>
    </lineage>
</organism>
<keyword evidence="3" id="KW-1185">Reference proteome</keyword>
<proteinExistence type="predicted"/>
<dbReference type="EMBL" id="CAJVPY010024839">
    <property type="protein sequence ID" value="CAG8787372.1"/>
    <property type="molecule type" value="Genomic_DNA"/>
</dbReference>
<feature type="compositionally biased region" description="Basic residues" evidence="1">
    <location>
        <begin position="16"/>
        <end position="33"/>
    </location>
</feature>
<reference evidence="2" key="1">
    <citation type="submission" date="2021-06" db="EMBL/GenBank/DDBJ databases">
        <authorList>
            <person name="Kallberg Y."/>
            <person name="Tangrot J."/>
            <person name="Rosling A."/>
        </authorList>
    </citation>
    <scope>NUCLEOTIDE SEQUENCE</scope>
    <source>
        <strain evidence="2">MA453B</strain>
    </source>
</reference>
<name>A0A9N9P5Z2_9GLOM</name>
<feature type="non-terminal residue" evidence="2">
    <location>
        <position position="46"/>
    </location>
</feature>
<dbReference type="Proteomes" id="UP000789405">
    <property type="component" value="Unassembled WGS sequence"/>
</dbReference>
<evidence type="ECO:0000256" key="1">
    <source>
        <dbReference type="SAM" id="MobiDB-lite"/>
    </source>
</evidence>
<feature type="compositionally biased region" description="Polar residues" evidence="1">
    <location>
        <begin position="34"/>
        <end position="46"/>
    </location>
</feature>
<gene>
    <name evidence="2" type="ORF">DERYTH_LOCUS20690</name>
</gene>
<comment type="caution">
    <text evidence="2">The sequence shown here is derived from an EMBL/GenBank/DDBJ whole genome shotgun (WGS) entry which is preliminary data.</text>
</comment>
<evidence type="ECO:0000313" key="3">
    <source>
        <dbReference type="Proteomes" id="UP000789405"/>
    </source>
</evidence>
<accession>A0A9N9P5Z2</accession>
<protein>
    <submittedName>
        <fullName evidence="2">28566_t:CDS:1</fullName>
    </submittedName>
</protein>
<feature type="region of interest" description="Disordered" evidence="1">
    <location>
        <begin position="1"/>
        <end position="46"/>
    </location>
</feature>
<evidence type="ECO:0000313" key="2">
    <source>
        <dbReference type="EMBL" id="CAG8787372.1"/>
    </source>
</evidence>